<dbReference type="OrthoDB" id="1577640at2759"/>
<dbReference type="PANTHER" id="PTHR10039:SF16">
    <property type="entry name" value="GPI INOSITOL-DEACYLASE"/>
    <property type="match status" value="1"/>
</dbReference>
<dbReference type="OMA" id="IWRASIF"/>
<evidence type="ECO:0000256" key="2">
    <source>
        <dbReference type="SAM" id="SignalP"/>
    </source>
</evidence>
<keyword evidence="1" id="KW-0677">Repeat</keyword>
<keyword evidence="2" id="KW-0732">Signal</keyword>
<dbReference type="InterPro" id="IPR027417">
    <property type="entry name" value="P-loop_NTPase"/>
</dbReference>
<dbReference type="InParanoid" id="B8MU89"/>
<sequence>MLGILKLSITTPLMILRLVYSKNARFNSNYRQHAQICHKNTRTDLLRDIYNWVDGKDERHIFWFKGLAGTGKSTIAQTVAKHYYDLDRRQLAASFFFARGGGDASHAGLFATSIAVQLANDVPLLRDVWRQLVLQPFSSLEVTHSLSLYLIVIDALDECNSKNDIQTILQLLSEARQFTPLRLRFLLTSRPDTAIRRGFSAVPTVERRDTVLHEIAPAVVDHDIALYLNHELAVIGREQYLGPDWPTQWQVQQLVSQSSGLFIWAATACRFICEGRNHANEQLSKVLKTQTRDSAPEKELDAIYTLVLMDSVPENLSDEEKGISYGLQY</sequence>
<dbReference type="STRING" id="441959.B8MU89"/>
<evidence type="ECO:0000256" key="1">
    <source>
        <dbReference type="ARBA" id="ARBA00022737"/>
    </source>
</evidence>
<dbReference type="RefSeq" id="XP_002488349.1">
    <property type="nucleotide sequence ID" value="XM_002488304.1"/>
</dbReference>
<organism evidence="4 5">
    <name type="scientific">Talaromyces stipitatus (strain ATCC 10500 / CBS 375.48 / QM 6759 / NRRL 1006)</name>
    <name type="common">Penicillium stipitatum</name>
    <dbReference type="NCBI Taxonomy" id="441959"/>
    <lineage>
        <taxon>Eukaryota</taxon>
        <taxon>Fungi</taxon>
        <taxon>Dikarya</taxon>
        <taxon>Ascomycota</taxon>
        <taxon>Pezizomycotina</taxon>
        <taxon>Eurotiomycetes</taxon>
        <taxon>Eurotiomycetidae</taxon>
        <taxon>Eurotiales</taxon>
        <taxon>Trichocomaceae</taxon>
        <taxon>Talaromyces</taxon>
        <taxon>Talaromyces sect. Talaromyces</taxon>
    </lineage>
</organism>
<dbReference type="Pfam" id="PF24883">
    <property type="entry name" value="NPHP3_N"/>
    <property type="match status" value="1"/>
</dbReference>
<dbReference type="AlphaFoldDB" id="B8MU89"/>
<reference evidence="5" key="1">
    <citation type="journal article" date="2015" name="Genome Announc.">
        <title>Genome sequence of the AIDS-associated pathogen Penicillium marneffei (ATCC18224) and its near taxonomic relative Talaromyces stipitatus (ATCC10500).</title>
        <authorList>
            <person name="Nierman W.C."/>
            <person name="Fedorova-Abrams N.D."/>
            <person name="Andrianopoulos A."/>
        </authorList>
    </citation>
    <scope>NUCLEOTIDE SEQUENCE [LARGE SCALE GENOMIC DNA]</scope>
    <source>
        <strain evidence="5">ATCC 10500 / CBS 375.48 / QM 6759 / NRRL 1006</strain>
    </source>
</reference>
<evidence type="ECO:0000313" key="4">
    <source>
        <dbReference type="EMBL" id="EED11593.1"/>
    </source>
</evidence>
<dbReference type="HOGENOM" id="CLU_000288_6_10_1"/>
<dbReference type="GeneID" id="8106853"/>
<evidence type="ECO:0000313" key="5">
    <source>
        <dbReference type="Proteomes" id="UP000001745"/>
    </source>
</evidence>
<dbReference type="VEuPathDB" id="FungiDB:TSTA_107840"/>
<dbReference type="eggNOG" id="KOG0266">
    <property type="taxonomic scope" value="Eukaryota"/>
</dbReference>
<dbReference type="EMBL" id="EQ962661">
    <property type="protein sequence ID" value="EED11593.1"/>
    <property type="molecule type" value="Genomic_DNA"/>
</dbReference>
<dbReference type="SUPFAM" id="SSF52540">
    <property type="entry name" value="P-loop containing nucleoside triphosphate hydrolases"/>
    <property type="match status" value="1"/>
</dbReference>
<name>B8MU89_TALSN</name>
<proteinExistence type="predicted"/>
<dbReference type="InterPro" id="IPR007111">
    <property type="entry name" value="NACHT_NTPase"/>
</dbReference>
<accession>B8MU89</accession>
<protein>
    <recommendedName>
        <fullName evidence="3">NACHT domain-containing protein</fullName>
    </recommendedName>
</protein>
<dbReference type="InterPro" id="IPR056884">
    <property type="entry name" value="NPHP3-like_N"/>
</dbReference>
<feature type="chain" id="PRO_5002878009" description="NACHT domain-containing protein" evidence="2">
    <location>
        <begin position="22"/>
        <end position="329"/>
    </location>
</feature>
<dbReference type="Proteomes" id="UP000001745">
    <property type="component" value="Unassembled WGS sequence"/>
</dbReference>
<keyword evidence="5" id="KW-1185">Reference proteome</keyword>
<feature type="signal peptide" evidence="2">
    <location>
        <begin position="1"/>
        <end position="21"/>
    </location>
</feature>
<dbReference type="Gene3D" id="3.40.50.300">
    <property type="entry name" value="P-loop containing nucleotide triphosphate hydrolases"/>
    <property type="match status" value="1"/>
</dbReference>
<dbReference type="PANTHER" id="PTHR10039">
    <property type="entry name" value="AMELOGENIN"/>
    <property type="match status" value="1"/>
</dbReference>
<dbReference type="PROSITE" id="PS50837">
    <property type="entry name" value="NACHT"/>
    <property type="match status" value="1"/>
</dbReference>
<dbReference type="PhylomeDB" id="B8MU89"/>
<feature type="domain" description="NACHT" evidence="3">
    <location>
        <begin position="60"/>
        <end position="192"/>
    </location>
</feature>
<gene>
    <name evidence="4" type="ORF">TSTA_107840</name>
</gene>
<evidence type="ECO:0000259" key="3">
    <source>
        <dbReference type="PROSITE" id="PS50837"/>
    </source>
</evidence>